<proteinExistence type="predicted"/>
<comment type="caution">
    <text evidence="2">The sequence shown here is derived from an EMBL/GenBank/DDBJ whole genome shotgun (WGS) entry which is preliminary data.</text>
</comment>
<dbReference type="InterPro" id="IPR012675">
    <property type="entry name" value="Beta-grasp_dom_sf"/>
</dbReference>
<evidence type="ECO:0000313" key="3">
    <source>
        <dbReference type="Proteomes" id="UP000680365"/>
    </source>
</evidence>
<dbReference type="PROSITE" id="PS51085">
    <property type="entry name" value="2FE2S_FER_2"/>
    <property type="match status" value="1"/>
</dbReference>
<dbReference type="RefSeq" id="WP_213349944.1">
    <property type="nucleotide sequence ID" value="NZ_JAEDAM010000101.1"/>
</dbReference>
<feature type="domain" description="2Fe-2S ferredoxin-type" evidence="1">
    <location>
        <begin position="1"/>
        <end position="95"/>
    </location>
</feature>
<evidence type="ECO:0000259" key="1">
    <source>
        <dbReference type="PROSITE" id="PS51085"/>
    </source>
</evidence>
<dbReference type="CDD" id="cd00207">
    <property type="entry name" value="fer2"/>
    <property type="match status" value="1"/>
</dbReference>
<dbReference type="Proteomes" id="UP000680365">
    <property type="component" value="Unassembled WGS sequence"/>
</dbReference>
<organism evidence="2 3">
    <name type="scientific">Candidatus Vampirococcus lugosii</name>
    <dbReference type="NCBI Taxonomy" id="2789015"/>
    <lineage>
        <taxon>Bacteria</taxon>
        <taxon>Candidatus Absconditibacteriota</taxon>
        <taxon>Vampirococcus</taxon>
    </lineage>
</organism>
<sequence>MIQIYILDNFGDYMKTFEANDKENILKQIINSGFDMPFSCMNGTCGICSCFVIKGSEFLIDTNGNNFVSNGESFTTCNTFVKANLDGKVVLQAVF</sequence>
<dbReference type="InterPro" id="IPR006058">
    <property type="entry name" value="2Fe2S_fd_BS"/>
</dbReference>
<dbReference type="Pfam" id="PF00111">
    <property type="entry name" value="Fer2"/>
    <property type="match status" value="1"/>
</dbReference>
<gene>
    <name evidence="2" type="ORF">VAMP_31433n130</name>
</gene>
<evidence type="ECO:0000313" key="2">
    <source>
        <dbReference type="EMBL" id="MBS8122515.1"/>
    </source>
</evidence>
<dbReference type="InterPro" id="IPR036010">
    <property type="entry name" value="2Fe-2S_ferredoxin-like_sf"/>
</dbReference>
<dbReference type="EMBL" id="JAEDAM010000101">
    <property type="protein sequence ID" value="MBS8122515.1"/>
    <property type="molecule type" value="Genomic_DNA"/>
</dbReference>
<protein>
    <recommendedName>
        <fullName evidence="1">2Fe-2S ferredoxin-type domain-containing protein</fullName>
    </recommendedName>
</protein>
<dbReference type="SUPFAM" id="SSF54292">
    <property type="entry name" value="2Fe-2S ferredoxin-like"/>
    <property type="match status" value="1"/>
</dbReference>
<accession>A0ABS5QMS5</accession>
<name>A0ABS5QMS5_9BACT</name>
<keyword evidence="3" id="KW-1185">Reference proteome</keyword>
<reference evidence="2 3" key="1">
    <citation type="journal article" date="2021" name="Nat. Commun.">
        <title>Reductive evolution and unique predatory mode in the CPR bacterium Vampirococcus lugosii.</title>
        <authorList>
            <person name="Moreira D."/>
            <person name="Zivanovic Y."/>
            <person name="Lopez-Archilla A.I."/>
            <person name="Iniesto M."/>
            <person name="Lopez-Garcia P."/>
        </authorList>
    </citation>
    <scope>NUCLEOTIDE SEQUENCE [LARGE SCALE GENOMIC DNA]</scope>
    <source>
        <strain evidence="2">Chiprana</strain>
    </source>
</reference>
<dbReference type="PROSITE" id="PS00197">
    <property type="entry name" value="2FE2S_FER_1"/>
    <property type="match status" value="1"/>
</dbReference>
<dbReference type="InterPro" id="IPR001041">
    <property type="entry name" value="2Fe-2S_ferredoxin-type"/>
</dbReference>
<dbReference type="Gene3D" id="3.10.20.30">
    <property type="match status" value="1"/>
</dbReference>